<evidence type="ECO:0000313" key="2">
    <source>
        <dbReference type="EMBL" id="EQL02877.1"/>
    </source>
</evidence>
<sequence>MTRDAQDSRRDAQWPLAQRLRSRRFIGQDGVAAIHGRKLPLHLGRHLERCCVVRGIRHHLEFATGEGCCLEGTFARLYRCHQRQTHHEQPDPRDEGLARNAPLYLASRSALGGDFAAVGCAVSRHALPRWQKLRRRGLLALYKSLDILPEVAIVEEARESGSLEIFEHIMKQLVKWKVFDDYTGTLSAPTPSPLNGDTVVRRELEYTQGFGKPSGRIHGEDGDADPDDPSEDDLFSITSLFGDASGYHPLAHNVTGDQGLDAPDSLG</sequence>
<dbReference type="Proteomes" id="UP000019374">
    <property type="component" value="Unassembled WGS sequence"/>
</dbReference>
<dbReference type="EMBL" id="KE652259">
    <property type="protein sequence ID" value="EQL02877.1"/>
    <property type="molecule type" value="Genomic_DNA"/>
</dbReference>
<evidence type="ECO:0000256" key="1">
    <source>
        <dbReference type="SAM" id="MobiDB-lite"/>
    </source>
</evidence>
<protein>
    <submittedName>
        <fullName evidence="2">Uncharacterized protein</fullName>
    </submittedName>
</protein>
<dbReference type="HOGENOM" id="CLU_1180471_0_0_1"/>
<reference evidence="2 3" key="1">
    <citation type="journal article" date="2013" name="Chin. Sci. Bull.">
        <title>Genome survey uncovers the secrets of sex and lifestyle in caterpillar fungus.</title>
        <authorList>
            <person name="Hu X."/>
            <person name="Zhang Y."/>
            <person name="Xiao G."/>
            <person name="Zheng P."/>
            <person name="Xia Y."/>
            <person name="Zhang X."/>
            <person name="St Leger R.J."/>
            <person name="Liu X."/>
            <person name="Wang C."/>
        </authorList>
    </citation>
    <scope>NUCLEOTIDE SEQUENCE [LARGE SCALE GENOMIC DNA]</scope>
    <source>
        <strain evidence="3">Co18 / CGMCC 3.14243</strain>
        <tissue evidence="2">Fruit-body</tissue>
    </source>
</reference>
<feature type="compositionally biased region" description="Acidic residues" evidence="1">
    <location>
        <begin position="222"/>
        <end position="234"/>
    </location>
</feature>
<evidence type="ECO:0000313" key="3">
    <source>
        <dbReference type="Proteomes" id="UP000019374"/>
    </source>
</evidence>
<feature type="region of interest" description="Disordered" evidence="1">
    <location>
        <begin position="209"/>
        <end position="235"/>
    </location>
</feature>
<accession>T5AM93</accession>
<dbReference type="AlphaFoldDB" id="T5AM93"/>
<gene>
    <name evidence="2" type="ORF">OCS_01409</name>
</gene>
<organism evidence="2 3">
    <name type="scientific">Ophiocordyceps sinensis (strain Co18 / CGMCC 3.14243)</name>
    <name type="common">Yarsagumba caterpillar fungus</name>
    <name type="synonym">Hirsutella sinensis</name>
    <dbReference type="NCBI Taxonomy" id="911162"/>
    <lineage>
        <taxon>Eukaryota</taxon>
        <taxon>Fungi</taxon>
        <taxon>Dikarya</taxon>
        <taxon>Ascomycota</taxon>
        <taxon>Pezizomycotina</taxon>
        <taxon>Sordariomycetes</taxon>
        <taxon>Hypocreomycetidae</taxon>
        <taxon>Hypocreales</taxon>
        <taxon>Ophiocordycipitaceae</taxon>
        <taxon>Ophiocordyceps</taxon>
    </lineage>
</organism>
<proteinExistence type="predicted"/>
<dbReference type="eggNOG" id="ENOG502SIC9">
    <property type="taxonomic scope" value="Eukaryota"/>
</dbReference>
<name>T5AM93_OPHSC</name>